<proteinExistence type="predicted"/>
<evidence type="ECO:0000313" key="7">
    <source>
        <dbReference type="EMBL" id="TDR23506.1"/>
    </source>
</evidence>
<keyword evidence="2" id="KW-0732">Signal</keyword>
<evidence type="ECO:0000256" key="3">
    <source>
        <dbReference type="ARBA" id="ARBA00023136"/>
    </source>
</evidence>
<comment type="subcellular location">
    <subcellularLocation>
        <location evidence="1">Cell outer membrane</location>
        <topology evidence="1">Lipid-anchor</topology>
    </subcellularLocation>
</comment>
<keyword evidence="4" id="KW-0564">Palmitate</keyword>
<evidence type="ECO:0000313" key="8">
    <source>
        <dbReference type="Proteomes" id="UP000295724"/>
    </source>
</evidence>
<gene>
    <name evidence="7" type="ORF">C8D91_0368</name>
</gene>
<dbReference type="NCBIfam" id="NF047847">
    <property type="entry name" value="SS_mature_LptM"/>
    <property type="match status" value="1"/>
</dbReference>
<organism evidence="7 8">
    <name type="scientific">Marinicella litoralis</name>
    <dbReference type="NCBI Taxonomy" id="644220"/>
    <lineage>
        <taxon>Bacteria</taxon>
        <taxon>Pseudomonadati</taxon>
        <taxon>Pseudomonadota</taxon>
        <taxon>Gammaproteobacteria</taxon>
        <taxon>Lysobacterales</taxon>
        <taxon>Marinicellaceae</taxon>
        <taxon>Marinicella</taxon>
    </lineage>
</organism>
<sequence length="46" mass="4849">MWLGVVFTLGLFGCGNKGELYLPEKTETVESAQTKSAAASSNQGLD</sequence>
<evidence type="ECO:0008006" key="9">
    <source>
        <dbReference type="Google" id="ProtNLM"/>
    </source>
</evidence>
<keyword evidence="6" id="KW-0449">Lipoprotein</keyword>
<dbReference type="AlphaFoldDB" id="A0A4R6XUK1"/>
<evidence type="ECO:0000256" key="4">
    <source>
        <dbReference type="ARBA" id="ARBA00023139"/>
    </source>
</evidence>
<evidence type="ECO:0000256" key="2">
    <source>
        <dbReference type="ARBA" id="ARBA00022729"/>
    </source>
</evidence>
<dbReference type="EMBL" id="SNZB01000001">
    <property type="protein sequence ID" value="TDR23506.1"/>
    <property type="molecule type" value="Genomic_DNA"/>
</dbReference>
<comment type="caution">
    <text evidence="7">The sequence shown here is derived from an EMBL/GenBank/DDBJ whole genome shotgun (WGS) entry which is preliminary data.</text>
</comment>
<evidence type="ECO:0000256" key="5">
    <source>
        <dbReference type="ARBA" id="ARBA00023237"/>
    </source>
</evidence>
<evidence type="ECO:0000256" key="6">
    <source>
        <dbReference type="ARBA" id="ARBA00023288"/>
    </source>
</evidence>
<evidence type="ECO:0000256" key="1">
    <source>
        <dbReference type="ARBA" id="ARBA00004459"/>
    </source>
</evidence>
<reference evidence="7 8" key="1">
    <citation type="submission" date="2019-03" db="EMBL/GenBank/DDBJ databases">
        <title>Genomic Encyclopedia of Type Strains, Phase IV (KMG-IV): sequencing the most valuable type-strain genomes for metagenomic binning, comparative biology and taxonomic classification.</title>
        <authorList>
            <person name="Goeker M."/>
        </authorList>
    </citation>
    <scope>NUCLEOTIDE SEQUENCE [LARGE SCALE GENOMIC DNA]</scope>
    <source>
        <strain evidence="7 8">DSM 25488</strain>
    </source>
</reference>
<name>A0A4R6XUK1_9GAMM</name>
<keyword evidence="5" id="KW-0998">Cell outer membrane</keyword>
<dbReference type="Proteomes" id="UP000295724">
    <property type="component" value="Unassembled WGS sequence"/>
</dbReference>
<keyword evidence="8" id="KW-1185">Reference proteome</keyword>
<keyword evidence="3" id="KW-0472">Membrane</keyword>
<protein>
    <recommendedName>
        <fullName evidence="9">Lipoprotein</fullName>
    </recommendedName>
</protein>
<dbReference type="InterPro" id="IPR032831">
    <property type="entry name" value="LptM_cons"/>
</dbReference>
<accession>A0A4R6XUK1</accession>